<keyword evidence="3" id="KW-1185">Reference proteome</keyword>
<protein>
    <submittedName>
        <fullName evidence="2">Uncharacterized protein</fullName>
    </submittedName>
</protein>
<evidence type="ECO:0000256" key="1">
    <source>
        <dbReference type="SAM" id="Phobius"/>
    </source>
</evidence>
<reference evidence="2 3" key="1">
    <citation type="journal article" date="2018" name="Front. Plant Sci.">
        <title>Red Clover (Trifolium pratense) and Zigzag Clover (T. medium) - A Picture of Genomic Similarities and Differences.</title>
        <authorList>
            <person name="Dluhosova J."/>
            <person name="Istvanek J."/>
            <person name="Nedelnik J."/>
            <person name="Repkova J."/>
        </authorList>
    </citation>
    <scope>NUCLEOTIDE SEQUENCE [LARGE SCALE GENOMIC DNA]</scope>
    <source>
        <strain evidence="3">cv. 10/8</strain>
        <tissue evidence="2">Leaf</tissue>
    </source>
</reference>
<evidence type="ECO:0000313" key="2">
    <source>
        <dbReference type="EMBL" id="MCH83256.1"/>
    </source>
</evidence>
<dbReference type="Proteomes" id="UP000265520">
    <property type="component" value="Unassembled WGS sequence"/>
</dbReference>
<sequence length="80" mass="8612">MEGRGEESRSLRFGCVSFTAVFVALGLLVNPFGSVHTVTSALPDGGRFVSLKVVAIPPWRQLFRHGLVVSGLGFEITSCF</sequence>
<keyword evidence="1" id="KW-0472">Membrane</keyword>
<dbReference type="EMBL" id="LXQA010004878">
    <property type="protein sequence ID" value="MCH83256.1"/>
    <property type="molecule type" value="Genomic_DNA"/>
</dbReference>
<organism evidence="2 3">
    <name type="scientific">Trifolium medium</name>
    <dbReference type="NCBI Taxonomy" id="97028"/>
    <lineage>
        <taxon>Eukaryota</taxon>
        <taxon>Viridiplantae</taxon>
        <taxon>Streptophyta</taxon>
        <taxon>Embryophyta</taxon>
        <taxon>Tracheophyta</taxon>
        <taxon>Spermatophyta</taxon>
        <taxon>Magnoliopsida</taxon>
        <taxon>eudicotyledons</taxon>
        <taxon>Gunneridae</taxon>
        <taxon>Pentapetalae</taxon>
        <taxon>rosids</taxon>
        <taxon>fabids</taxon>
        <taxon>Fabales</taxon>
        <taxon>Fabaceae</taxon>
        <taxon>Papilionoideae</taxon>
        <taxon>50 kb inversion clade</taxon>
        <taxon>NPAAA clade</taxon>
        <taxon>Hologalegina</taxon>
        <taxon>IRL clade</taxon>
        <taxon>Trifolieae</taxon>
        <taxon>Trifolium</taxon>
    </lineage>
</organism>
<gene>
    <name evidence="2" type="ORF">A2U01_0004074</name>
</gene>
<proteinExistence type="predicted"/>
<evidence type="ECO:0000313" key="3">
    <source>
        <dbReference type="Proteomes" id="UP000265520"/>
    </source>
</evidence>
<dbReference type="AlphaFoldDB" id="A0A392M764"/>
<keyword evidence="1" id="KW-0812">Transmembrane</keyword>
<comment type="caution">
    <text evidence="2">The sequence shown here is derived from an EMBL/GenBank/DDBJ whole genome shotgun (WGS) entry which is preliminary data.</text>
</comment>
<keyword evidence="1" id="KW-1133">Transmembrane helix</keyword>
<feature type="transmembrane region" description="Helical" evidence="1">
    <location>
        <begin position="12"/>
        <end position="33"/>
    </location>
</feature>
<accession>A0A392M764</accession>
<name>A0A392M764_9FABA</name>